<dbReference type="VEuPathDB" id="FungiDB:CJI96_0000393"/>
<feature type="transmembrane region" description="Helical" evidence="5">
    <location>
        <begin position="356"/>
        <end position="374"/>
    </location>
</feature>
<dbReference type="VEuPathDB" id="FungiDB:B9J08_001936"/>
<feature type="domain" description="Major facilitator superfamily (MFS) profile" evidence="6">
    <location>
        <begin position="32"/>
        <end position="486"/>
    </location>
</feature>
<feature type="transmembrane region" description="Helical" evidence="5">
    <location>
        <begin position="165"/>
        <end position="186"/>
    </location>
</feature>
<dbReference type="VEuPathDB" id="FungiDB:CJJ09_001546"/>
<dbReference type="CDD" id="cd17476">
    <property type="entry name" value="MFS_Amf1_MDR_like"/>
    <property type="match status" value="1"/>
</dbReference>
<feature type="transmembrane region" description="Helical" evidence="5">
    <location>
        <begin position="255"/>
        <end position="273"/>
    </location>
</feature>
<dbReference type="PANTHER" id="PTHR42718">
    <property type="entry name" value="MAJOR FACILITATOR SUPERFAMILY MULTIDRUG TRANSPORTER MFSC"/>
    <property type="match status" value="1"/>
</dbReference>
<dbReference type="GO" id="GO:0016020">
    <property type="term" value="C:membrane"/>
    <property type="evidence" value="ECO:0007669"/>
    <property type="project" value="UniProtKB-SubCell"/>
</dbReference>
<feature type="transmembrane region" description="Helical" evidence="5">
    <location>
        <begin position="132"/>
        <end position="153"/>
    </location>
</feature>
<feature type="transmembrane region" description="Helical" evidence="5">
    <location>
        <begin position="71"/>
        <end position="92"/>
    </location>
</feature>
<dbReference type="Proteomes" id="UP000037122">
    <property type="component" value="Unassembled WGS sequence"/>
</dbReference>
<dbReference type="PROSITE" id="PS50850">
    <property type="entry name" value="MFS"/>
    <property type="match status" value="1"/>
</dbReference>
<feature type="transmembrane region" description="Helical" evidence="5">
    <location>
        <begin position="464"/>
        <end position="484"/>
    </location>
</feature>
<feature type="transmembrane region" description="Helical" evidence="5">
    <location>
        <begin position="419"/>
        <end position="444"/>
    </location>
</feature>
<sequence>MDEDQEDTIVLGELRSASPPPDKISSLHEIVFVLLVCLCQILTQAGVAQTINPVKEIGSTFDVQDEPGKLSWFSASYSLTVGTFILIAGRLGDLYGYKLIFNAGFFVFGVWSLIAGFAGFTNSDVFFNIARALQGLGPAFAMPNAVALLGHYFPMSKKKMIYMALYGAVAPLGFVLGAIFSGIFAQLVWWPWMFWVNGMVCFGVIVLLYFFIPHNIGSKTEGAFDWWGSITGVSGLILINFAWNQGPNVGWDVPYNYILLIVGFLFMGAFCIASKYAANPLLPMSCLRGETGFVLGCIASGWSCFGIWLYYSFRWAETVDNLHPILSAVQFLPAPFCGFCAAGLTVFLLRKSSLSVVMVVALLAFFVGIVLMGTRAEHQIYWGQKFFSILIQSFGMDMSFPAGTMILSSVLPRHQQGLAGSLVSTFVNYSISIGLGIAGTVEFYTTKDLPPGYETTVKGYRNAFYIGMGLAGLGVILSVTFLALQSFGNQRRESRFVESVDLQSAAEKKSEDAV</sequence>
<dbReference type="InterPro" id="IPR036259">
    <property type="entry name" value="MFS_trans_sf"/>
</dbReference>
<feature type="transmembrane region" description="Helical" evidence="5">
    <location>
        <begin position="192"/>
        <end position="212"/>
    </location>
</feature>
<dbReference type="Pfam" id="PF07690">
    <property type="entry name" value="MFS_1"/>
    <property type="match status" value="1"/>
</dbReference>
<dbReference type="InterPro" id="IPR020846">
    <property type="entry name" value="MFS_dom"/>
</dbReference>
<dbReference type="Gene3D" id="1.20.1720.10">
    <property type="entry name" value="Multidrug resistance protein D"/>
    <property type="match status" value="1"/>
</dbReference>
<comment type="subcellular location">
    <subcellularLocation>
        <location evidence="1">Membrane</location>
        <topology evidence="1">Multi-pass membrane protein</topology>
    </subcellularLocation>
</comment>
<evidence type="ECO:0000256" key="2">
    <source>
        <dbReference type="ARBA" id="ARBA00022692"/>
    </source>
</evidence>
<dbReference type="Gene3D" id="1.20.1250.20">
    <property type="entry name" value="MFS general substrate transporter like domains"/>
    <property type="match status" value="1"/>
</dbReference>
<dbReference type="EMBL" id="LGST01000062">
    <property type="protein sequence ID" value="KND95993.1"/>
    <property type="molecule type" value="Genomic_DNA"/>
</dbReference>
<dbReference type="PANTHER" id="PTHR42718:SF1">
    <property type="entry name" value="LOW AFFINITY AMMONIUM TRANSPORTER"/>
    <property type="match status" value="1"/>
</dbReference>
<proteinExistence type="predicted"/>
<keyword evidence="2 5" id="KW-0812">Transmembrane</keyword>
<feature type="transmembrane region" description="Helical" evidence="5">
    <location>
        <begin position="224"/>
        <end position="243"/>
    </location>
</feature>
<dbReference type="SUPFAM" id="SSF103473">
    <property type="entry name" value="MFS general substrate transporter"/>
    <property type="match status" value="1"/>
</dbReference>
<dbReference type="VEuPathDB" id="FungiDB:CJI97_002597"/>
<feature type="transmembrane region" description="Helical" evidence="5">
    <location>
        <begin position="386"/>
        <end position="407"/>
    </location>
</feature>
<accession>A0A0L0NPK9</accession>
<evidence type="ECO:0000256" key="3">
    <source>
        <dbReference type="ARBA" id="ARBA00022989"/>
    </source>
</evidence>
<evidence type="ECO:0000313" key="7">
    <source>
        <dbReference type="EMBL" id="KND95993.1"/>
    </source>
</evidence>
<evidence type="ECO:0000256" key="4">
    <source>
        <dbReference type="ARBA" id="ARBA00023136"/>
    </source>
</evidence>
<evidence type="ECO:0000259" key="6">
    <source>
        <dbReference type="PROSITE" id="PS50850"/>
    </source>
</evidence>
<feature type="transmembrane region" description="Helical" evidence="5">
    <location>
        <begin position="331"/>
        <end position="349"/>
    </location>
</feature>
<dbReference type="VEuPathDB" id="FungiDB:CJJ07_005167"/>
<feature type="transmembrane region" description="Helical" evidence="5">
    <location>
        <begin position="99"/>
        <end position="120"/>
    </location>
</feature>
<keyword evidence="3 5" id="KW-1133">Transmembrane helix</keyword>
<reference evidence="8" key="1">
    <citation type="journal article" date="2015" name="BMC Genomics">
        <title>Draft genome of a commonly misdiagnosed multidrug resistant pathogen Candida auris.</title>
        <authorList>
            <person name="Chatterjee S."/>
            <person name="Alampalli S.V."/>
            <person name="Nageshan R.K."/>
            <person name="Chettiar S.T."/>
            <person name="Joshi S."/>
            <person name="Tatu U.S."/>
        </authorList>
    </citation>
    <scope>NUCLEOTIDE SEQUENCE [LARGE SCALE GENOMIC DNA]</scope>
    <source>
        <strain evidence="8">6684</strain>
    </source>
</reference>
<name>A0A0L0NPK9_CANAR</name>
<keyword evidence="4 5" id="KW-0472">Membrane</keyword>
<gene>
    <name evidence="7" type="ORF">QG37_07705</name>
</gene>
<dbReference type="AlphaFoldDB" id="A0A0L0NPK9"/>
<feature type="transmembrane region" description="Helical" evidence="5">
    <location>
        <begin position="293"/>
        <end position="311"/>
    </location>
</feature>
<evidence type="ECO:0000256" key="5">
    <source>
        <dbReference type="SAM" id="Phobius"/>
    </source>
</evidence>
<dbReference type="InterPro" id="IPR011701">
    <property type="entry name" value="MFS"/>
</dbReference>
<organism evidence="7 8">
    <name type="scientific">Candidozyma auris</name>
    <name type="common">Yeast</name>
    <name type="synonym">Candida auris</name>
    <dbReference type="NCBI Taxonomy" id="498019"/>
    <lineage>
        <taxon>Eukaryota</taxon>
        <taxon>Fungi</taxon>
        <taxon>Dikarya</taxon>
        <taxon>Ascomycota</taxon>
        <taxon>Saccharomycotina</taxon>
        <taxon>Pichiomycetes</taxon>
        <taxon>Metschnikowiaceae</taxon>
        <taxon>Candidozyma</taxon>
    </lineage>
</organism>
<dbReference type="VEuPathDB" id="FungiDB:QG37_07705"/>
<evidence type="ECO:0000256" key="1">
    <source>
        <dbReference type="ARBA" id="ARBA00004141"/>
    </source>
</evidence>
<comment type="caution">
    <text evidence="7">The sequence shown here is derived from an EMBL/GenBank/DDBJ whole genome shotgun (WGS) entry which is preliminary data.</text>
</comment>
<dbReference type="GO" id="GO:0022857">
    <property type="term" value="F:transmembrane transporter activity"/>
    <property type="evidence" value="ECO:0007669"/>
    <property type="project" value="InterPro"/>
</dbReference>
<evidence type="ECO:0000313" key="8">
    <source>
        <dbReference type="Proteomes" id="UP000037122"/>
    </source>
</evidence>
<protein>
    <recommendedName>
        <fullName evidence="6">Major facilitator superfamily (MFS) profile domain-containing protein</fullName>
    </recommendedName>
</protein>